<dbReference type="AlphaFoldDB" id="A0A4S4KTY7"/>
<dbReference type="GO" id="GO:0016491">
    <property type="term" value="F:oxidoreductase activity"/>
    <property type="evidence" value="ECO:0007669"/>
    <property type="project" value="UniProtKB-KW"/>
</dbReference>
<sequence length="384" mass="43042">MSLWKPALAPANPLGRYRVLSPLAGVRVSPIQLGAMSIGDKWSPVGFGEMDKDSSFKLLDAYYDAGGNFIDTANSYQDESSEAFIGEWAEKRGIRDQLVIATKYTTNFKRAASDINIKVNYTGNNAKSLKVSIDASLKKLRTSYIDILYMHWWDYNTSIEEVMNNLHQVVLSGKVLYLGVSDTPAWVVAAANQYARCHGKTPFVIYQGAWNIMARDFERDIIPMARTFGLALAPWAVLSRGRLRTDEEEARREASGEKGRTMPQPEWRRNENEKKMSAALEKVAKEVGTEHISAVAIAYVMQKTPYVFPIIGGRKVEHLNANIEALKISLSEEHIKYLESILPFDPGFPSTMIGNGTYSCNLLASAAYEDKWPFKQPIRPSQNN</sequence>
<comment type="similarity">
    <text evidence="2">Belongs to the aldo/keto reductase family. Aldo/keto reductase 2 subfamily.</text>
</comment>
<dbReference type="InterPro" id="IPR036812">
    <property type="entry name" value="NAD(P)_OxRdtase_dom_sf"/>
</dbReference>
<evidence type="ECO:0000256" key="2">
    <source>
        <dbReference type="ARBA" id="ARBA00038157"/>
    </source>
</evidence>
<evidence type="ECO:0000313" key="5">
    <source>
        <dbReference type="EMBL" id="THH02114.1"/>
    </source>
</evidence>
<dbReference type="CDD" id="cd19146">
    <property type="entry name" value="AKR_AKR9A1-2"/>
    <property type="match status" value="1"/>
</dbReference>
<evidence type="ECO:0000259" key="4">
    <source>
        <dbReference type="Pfam" id="PF00248"/>
    </source>
</evidence>
<organism evidence="5 6">
    <name type="scientific">Phellinidium pouzarii</name>
    <dbReference type="NCBI Taxonomy" id="167371"/>
    <lineage>
        <taxon>Eukaryota</taxon>
        <taxon>Fungi</taxon>
        <taxon>Dikarya</taxon>
        <taxon>Basidiomycota</taxon>
        <taxon>Agaricomycotina</taxon>
        <taxon>Agaricomycetes</taxon>
        <taxon>Hymenochaetales</taxon>
        <taxon>Hymenochaetaceae</taxon>
        <taxon>Phellinidium</taxon>
    </lineage>
</organism>
<proteinExistence type="inferred from homology"/>
<feature type="domain" description="NADP-dependent oxidoreductase" evidence="4">
    <location>
        <begin position="30"/>
        <end position="342"/>
    </location>
</feature>
<evidence type="ECO:0000313" key="6">
    <source>
        <dbReference type="Proteomes" id="UP000308199"/>
    </source>
</evidence>
<dbReference type="SUPFAM" id="SSF51430">
    <property type="entry name" value="NAD(P)-linked oxidoreductase"/>
    <property type="match status" value="1"/>
</dbReference>
<dbReference type="PANTHER" id="PTHR43364">
    <property type="entry name" value="NADH-SPECIFIC METHYLGLYOXAL REDUCTASE-RELATED"/>
    <property type="match status" value="1"/>
</dbReference>
<comment type="caution">
    <text evidence="5">The sequence shown here is derived from an EMBL/GenBank/DDBJ whole genome shotgun (WGS) entry which is preliminary data.</text>
</comment>
<feature type="region of interest" description="Disordered" evidence="3">
    <location>
        <begin position="246"/>
        <end position="274"/>
    </location>
</feature>
<keyword evidence="6" id="KW-1185">Reference proteome</keyword>
<dbReference type="OrthoDB" id="48988at2759"/>
<evidence type="ECO:0000256" key="1">
    <source>
        <dbReference type="ARBA" id="ARBA00023002"/>
    </source>
</evidence>
<dbReference type="Proteomes" id="UP000308199">
    <property type="component" value="Unassembled WGS sequence"/>
</dbReference>
<dbReference type="InterPro" id="IPR023210">
    <property type="entry name" value="NADP_OxRdtase_dom"/>
</dbReference>
<dbReference type="EMBL" id="SGPK01000562">
    <property type="protein sequence ID" value="THH02114.1"/>
    <property type="molecule type" value="Genomic_DNA"/>
</dbReference>
<evidence type="ECO:0000256" key="3">
    <source>
        <dbReference type="SAM" id="MobiDB-lite"/>
    </source>
</evidence>
<reference evidence="5 6" key="1">
    <citation type="submission" date="2019-02" db="EMBL/GenBank/DDBJ databases">
        <title>Genome sequencing of the rare red list fungi Phellinidium pouzarii.</title>
        <authorList>
            <person name="Buettner E."/>
            <person name="Kellner H."/>
        </authorList>
    </citation>
    <scope>NUCLEOTIDE SEQUENCE [LARGE SCALE GENOMIC DNA]</scope>
    <source>
        <strain evidence="5 6">DSM 108285</strain>
    </source>
</reference>
<dbReference type="Pfam" id="PF00248">
    <property type="entry name" value="Aldo_ket_red"/>
    <property type="match status" value="1"/>
</dbReference>
<protein>
    <recommendedName>
        <fullName evidence="4">NADP-dependent oxidoreductase domain-containing protein</fullName>
    </recommendedName>
</protein>
<dbReference type="PANTHER" id="PTHR43364:SF2">
    <property type="entry name" value="ARYL-ALCOHOL DEHYDROGENASE AAD10-RELATED"/>
    <property type="match status" value="1"/>
</dbReference>
<name>A0A4S4KTY7_9AGAM</name>
<gene>
    <name evidence="5" type="ORF">EW145_g6801</name>
</gene>
<dbReference type="Gene3D" id="3.20.20.100">
    <property type="entry name" value="NADP-dependent oxidoreductase domain"/>
    <property type="match status" value="1"/>
</dbReference>
<dbReference type="InterPro" id="IPR050523">
    <property type="entry name" value="AKR_Detox_Biosynth"/>
</dbReference>
<accession>A0A4S4KTY7</accession>
<keyword evidence="1" id="KW-0560">Oxidoreductase</keyword>